<keyword evidence="6" id="KW-1185">Reference proteome</keyword>
<dbReference type="SUPFAM" id="SSF140959">
    <property type="entry name" value="Indolic compounds 2,3-dioxygenase-like"/>
    <property type="match status" value="1"/>
</dbReference>
<evidence type="ECO:0000313" key="6">
    <source>
        <dbReference type="Proteomes" id="UP000320333"/>
    </source>
</evidence>
<evidence type="ECO:0000256" key="4">
    <source>
        <dbReference type="PIRSR" id="PIRSR600898-1"/>
    </source>
</evidence>
<comment type="similarity">
    <text evidence="1">Belongs to the indoleamine 2,3-dioxygenase family.</text>
</comment>
<dbReference type="GO" id="GO:0020037">
    <property type="term" value="F:heme binding"/>
    <property type="evidence" value="ECO:0007669"/>
    <property type="project" value="InterPro"/>
</dbReference>
<accession>A0A507ESB5</accession>
<dbReference type="GO" id="GO:0046872">
    <property type="term" value="F:metal ion binding"/>
    <property type="evidence" value="ECO:0007669"/>
    <property type="project" value="UniProtKB-KW"/>
</dbReference>
<sequence>MDMAPINNIQQRGMKRSSAKKIPELEDHDIHPTTGFLPSAPLPLQRLPKYYEPWEVVLDDLQRLLLAGRLRERVRAIPPLDTTLLSTRREWQRAYLVLSFLGQGYIWGKNQDAEEKVPKCIAIPWLRACDELELKPIITYAAVELYNFKLLDPSGPWDLSNMCILHTFSGGMDEAWFFLVSIAIEAAGAPALPAILKALHAVEDEDLKSLSEALSVIADVTEKITGILKKMYEKTDAHIFFNRVRPYMNGWEKAENLPNGVLYEGVLSTKRGVPNGIHTDAGIYGKYAGGSAGQSSLIHVLDCALDVTHKPMPGSDPTKQVNFIHEMRNYMPGPHKKFVYAVADSYSIKDYITNLPSKTAGVADLVHLFNKCVDGMKAFRNTHIQMVSVYIVSQANKFKEVGSAGVPPQVQSERLQNGLLARGTGGTNLIPFLKQSRDETDAAKIAKS</sequence>
<keyword evidence="2 4" id="KW-0479">Metal-binding</keyword>
<name>A0A507ESB5_9FUNG</name>
<dbReference type="Proteomes" id="UP000320333">
    <property type="component" value="Unassembled WGS sequence"/>
</dbReference>
<dbReference type="InterPro" id="IPR000898">
    <property type="entry name" value="Indolamine_dOase"/>
</dbReference>
<dbReference type="InterPro" id="IPR037217">
    <property type="entry name" value="Trp/Indoleamine_2_3_dOase-like"/>
</dbReference>
<evidence type="ECO:0000256" key="1">
    <source>
        <dbReference type="ARBA" id="ARBA00007119"/>
    </source>
</evidence>
<gene>
    <name evidence="5" type="ORF">CcCBS67573_g07886</name>
</gene>
<dbReference type="Gene3D" id="1.20.58.480">
    <property type="match status" value="1"/>
</dbReference>
<organism evidence="5 6">
    <name type="scientific">Chytriomyces confervae</name>
    <dbReference type="NCBI Taxonomy" id="246404"/>
    <lineage>
        <taxon>Eukaryota</taxon>
        <taxon>Fungi</taxon>
        <taxon>Fungi incertae sedis</taxon>
        <taxon>Chytridiomycota</taxon>
        <taxon>Chytridiomycota incertae sedis</taxon>
        <taxon>Chytridiomycetes</taxon>
        <taxon>Chytridiales</taxon>
        <taxon>Chytriomycetaceae</taxon>
        <taxon>Chytriomyces</taxon>
    </lineage>
</organism>
<protein>
    <recommendedName>
        <fullName evidence="7">Indoleamine 2,3-dioxygenase</fullName>
    </recommendedName>
</protein>
<dbReference type="EMBL" id="QEAP01000451">
    <property type="protein sequence ID" value="TPX66237.1"/>
    <property type="molecule type" value="Genomic_DNA"/>
</dbReference>
<evidence type="ECO:0000256" key="3">
    <source>
        <dbReference type="ARBA" id="ARBA00023004"/>
    </source>
</evidence>
<evidence type="ECO:0008006" key="7">
    <source>
        <dbReference type="Google" id="ProtNLM"/>
    </source>
</evidence>
<dbReference type="PANTHER" id="PTHR28657:SF5">
    <property type="entry name" value="INDOLEAMINE 2,3-DIOXYGENASE"/>
    <property type="match status" value="1"/>
</dbReference>
<dbReference type="OrthoDB" id="540174at2759"/>
<comment type="caution">
    <text evidence="5">The sequence shown here is derived from an EMBL/GenBank/DDBJ whole genome shotgun (WGS) entry which is preliminary data.</text>
</comment>
<dbReference type="GO" id="GO:0034354">
    <property type="term" value="P:'de novo' NAD+ biosynthetic process from L-tryptophan"/>
    <property type="evidence" value="ECO:0007669"/>
    <property type="project" value="TreeGrafter"/>
</dbReference>
<keyword evidence="4" id="KW-0349">Heme</keyword>
<dbReference type="STRING" id="246404.A0A507ESB5"/>
<keyword evidence="3 4" id="KW-0408">Iron</keyword>
<proteinExistence type="inferred from homology"/>
<evidence type="ECO:0000256" key="2">
    <source>
        <dbReference type="ARBA" id="ARBA00022723"/>
    </source>
</evidence>
<evidence type="ECO:0000313" key="5">
    <source>
        <dbReference type="EMBL" id="TPX66237.1"/>
    </source>
</evidence>
<dbReference type="GO" id="GO:0005737">
    <property type="term" value="C:cytoplasm"/>
    <property type="evidence" value="ECO:0007669"/>
    <property type="project" value="TreeGrafter"/>
</dbReference>
<feature type="binding site" description="proximal binding residue" evidence="4">
    <location>
        <position position="383"/>
    </location>
    <ligand>
        <name>heme b</name>
        <dbReference type="ChEBI" id="CHEBI:60344"/>
    </ligand>
    <ligandPart>
        <name>Fe</name>
        <dbReference type="ChEBI" id="CHEBI:18248"/>
    </ligandPart>
</feature>
<reference evidence="5 6" key="1">
    <citation type="journal article" date="2019" name="Sci. Rep.">
        <title>Comparative genomics of chytrid fungi reveal insights into the obligate biotrophic and pathogenic lifestyle of Synchytrium endobioticum.</title>
        <authorList>
            <person name="van de Vossenberg B.T.L.H."/>
            <person name="Warris S."/>
            <person name="Nguyen H.D.T."/>
            <person name="van Gent-Pelzer M.P.E."/>
            <person name="Joly D.L."/>
            <person name="van de Geest H.C."/>
            <person name="Bonants P.J.M."/>
            <person name="Smith D.S."/>
            <person name="Levesque C.A."/>
            <person name="van der Lee T.A.J."/>
        </authorList>
    </citation>
    <scope>NUCLEOTIDE SEQUENCE [LARGE SCALE GENOMIC DNA]</scope>
    <source>
        <strain evidence="5 6">CBS 675.73</strain>
    </source>
</reference>
<dbReference type="GO" id="GO:0019441">
    <property type="term" value="P:L-tryptophan catabolic process to kynurenine"/>
    <property type="evidence" value="ECO:0007669"/>
    <property type="project" value="InterPro"/>
</dbReference>
<dbReference type="PANTHER" id="PTHR28657">
    <property type="entry name" value="INDOLEAMINE 2,3-DIOXYGENASE"/>
    <property type="match status" value="1"/>
</dbReference>
<dbReference type="AlphaFoldDB" id="A0A507ESB5"/>
<dbReference type="Pfam" id="PF01231">
    <property type="entry name" value="IDO"/>
    <property type="match status" value="1"/>
</dbReference>
<dbReference type="GO" id="GO:0033754">
    <property type="term" value="F:indoleamine 2,3-dioxygenase activity"/>
    <property type="evidence" value="ECO:0007669"/>
    <property type="project" value="TreeGrafter"/>
</dbReference>